<sequence length="138" mass="15641">MEGDRLVNDSAFNCHVLSGLTVEAFYGIYSSDDPAELILVLLKLKEKKLWQRFFLDAFIGFWEEWEQAVIAEDLEDDLVIDLGEQHDVLGCQVNSIECTGDADQLIPSAIWFDIGKTILKMSFIDDDGEEFGSKLEIM</sequence>
<comment type="caution">
    <text evidence="1">The sequence shown here is derived from an EMBL/GenBank/DDBJ whole genome shotgun (WGS) entry which is preliminary data.</text>
</comment>
<organism evidence="1 2">
    <name type="scientific">Marinicella sediminis</name>
    <dbReference type="NCBI Taxonomy" id="1792834"/>
    <lineage>
        <taxon>Bacteria</taxon>
        <taxon>Pseudomonadati</taxon>
        <taxon>Pseudomonadota</taxon>
        <taxon>Gammaproteobacteria</taxon>
        <taxon>Lysobacterales</taxon>
        <taxon>Marinicellaceae</taxon>
        <taxon>Marinicella</taxon>
    </lineage>
</organism>
<dbReference type="Proteomes" id="UP001595533">
    <property type="component" value="Unassembled WGS sequence"/>
</dbReference>
<reference evidence="2" key="1">
    <citation type="journal article" date="2019" name="Int. J. Syst. Evol. Microbiol.">
        <title>The Global Catalogue of Microorganisms (GCM) 10K type strain sequencing project: providing services to taxonomists for standard genome sequencing and annotation.</title>
        <authorList>
            <consortium name="The Broad Institute Genomics Platform"/>
            <consortium name="The Broad Institute Genome Sequencing Center for Infectious Disease"/>
            <person name="Wu L."/>
            <person name="Ma J."/>
        </authorList>
    </citation>
    <scope>NUCLEOTIDE SEQUENCE [LARGE SCALE GENOMIC DNA]</scope>
    <source>
        <strain evidence="2">KCTC 42953</strain>
    </source>
</reference>
<proteinExistence type="predicted"/>
<evidence type="ECO:0000313" key="1">
    <source>
        <dbReference type="EMBL" id="MFC3195772.1"/>
    </source>
</evidence>
<keyword evidence="2" id="KW-1185">Reference proteome</keyword>
<gene>
    <name evidence="1" type="ORF">ACFODZ_16065</name>
</gene>
<evidence type="ECO:0000313" key="2">
    <source>
        <dbReference type="Proteomes" id="UP001595533"/>
    </source>
</evidence>
<protein>
    <submittedName>
        <fullName evidence="1">Uncharacterized protein</fullName>
    </submittedName>
</protein>
<name>A0ABV7JF89_9GAMM</name>
<dbReference type="EMBL" id="JBHRTS010000010">
    <property type="protein sequence ID" value="MFC3195772.1"/>
    <property type="molecule type" value="Genomic_DNA"/>
</dbReference>
<accession>A0ABV7JF89</accession>
<dbReference type="RefSeq" id="WP_077412556.1">
    <property type="nucleotide sequence ID" value="NZ_JBHRTS010000010.1"/>
</dbReference>